<reference evidence="3" key="2">
    <citation type="submission" date="2025-08" db="UniProtKB">
        <authorList>
            <consortium name="RefSeq"/>
        </authorList>
    </citation>
    <scope>IDENTIFICATION</scope>
    <source>
        <tissue evidence="3">Adult</tissue>
    </source>
</reference>
<sequence length="218" mass="24314">MAPPDVQLLIWLEEISLDGSELDDDLGVDIDSDDSVADPTYVDDFDDDMQYIDVSNEIDVNIQSTTTHVHEAVDTLQNGEQLACENWIITPSASVMRGKNKYIRSSEPSSTTKVSNRTPSRNIVHIMPGPKEGAKGIVDPLKCFELFFTTELRDEVLLRTNEYIDQAATKYTIQNTTTSQVTIEELRALIGIFIMSGALKNNHLSTVELFDPTICDVK</sequence>
<dbReference type="Proteomes" id="UP001652620">
    <property type="component" value="Chromosome 1"/>
</dbReference>
<name>A0ABM3IYS8_BACDO</name>
<protein>
    <submittedName>
        <fullName evidence="3">Uncharacterized protein LOC125775528</fullName>
    </submittedName>
</protein>
<evidence type="ECO:0000313" key="3">
    <source>
        <dbReference type="RefSeq" id="XP_049302142.1"/>
    </source>
</evidence>
<proteinExistence type="predicted"/>
<feature type="domain" description="PiggyBac transposable element-derived protein" evidence="1">
    <location>
        <begin position="139"/>
        <end position="205"/>
    </location>
</feature>
<dbReference type="GeneID" id="125775528"/>
<evidence type="ECO:0000259" key="1">
    <source>
        <dbReference type="Pfam" id="PF13843"/>
    </source>
</evidence>
<accession>A0ABM3IYS8</accession>
<dbReference type="Pfam" id="PF13843">
    <property type="entry name" value="DDE_Tnp_1_7"/>
    <property type="match status" value="1"/>
</dbReference>
<reference evidence="2" key="1">
    <citation type="submission" date="2025-05" db="UniProtKB">
        <authorList>
            <consortium name="RefSeq"/>
        </authorList>
    </citation>
    <scope>NUCLEOTIDE SEQUENCE [LARGE SCALE GENOMIC DNA]</scope>
</reference>
<dbReference type="InterPro" id="IPR029526">
    <property type="entry name" value="PGBD"/>
</dbReference>
<evidence type="ECO:0000313" key="2">
    <source>
        <dbReference type="Proteomes" id="UP001652620"/>
    </source>
</evidence>
<dbReference type="RefSeq" id="XP_049302142.1">
    <property type="nucleotide sequence ID" value="XM_049446185.1"/>
</dbReference>
<organism evidence="2 3">
    <name type="scientific">Bactrocera dorsalis</name>
    <name type="common">Oriental fruit fly</name>
    <name type="synonym">Dacus dorsalis</name>
    <dbReference type="NCBI Taxonomy" id="27457"/>
    <lineage>
        <taxon>Eukaryota</taxon>
        <taxon>Metazoa</taxon>
        <taxon>Ecdysozoa</taxon>
        <taxon>Arthropoda</taxon>
        <taxon>Hexapoda</taxon>
        <taxon>Insecta</taxon>
        <taxon>Pterygota</taxon>
        <taxon>Neoptera</taxon>
        <taxon>Endopterygota</taxon>
        <taxon>Diptera</taxon>
        <taxon>Brachycera</taxon>
        <taxon>Muscomorpha</taxon>
        <taxon>Tephritoidea</taxon>
        <taxon>Tephritidae</taxon>
        <taxon>Bactrocera</taxon>
        <taxon>Bactrocera</taxon>
    </lineage>
</organism>
<keyword evidence="2" id="KW-1185">Reference proteome</keyword>
<gene>
    <name evidence="3" type="primary">LOC125775528</name>
</gene>